<protein>
    <recommendedName>
        <fullName evidence="3">ATP-dependent DNA helicase</fullName>
    </recommendedName>
</protein>
<evidence type="ECO:0008006" key="3">
    <source>
        <dbReference type="Google" id="ProtNLM"/>
    </source>
</evidence>
<keyword evidence="2" id="KW-1185">Reference proteome</keyword>
<evidence type="ECO:0000313" key="1">
    <source>
        <dbReference type="EnsemblPlants" id="Bo3g109480.1"/>
    </source>
</evidence>
<dbReference type="HOGENOM" id="CLU_2402714_0_0_1"/>
<sequence>MFEQYTLIEVEKLMRMNERSLNDIKEMPKIKHVFLKELGSSLWNQEMDYNVTDETLRHDRQYSLLNAEQRAIYESVLDSVDKKDGTLFFIHGA</sequence>
<dbReference type="PANTHER" id="PTHR10492">
    <property type="match status" value="1"/>
</dbReference>
<organism evidence="1 2">
    <name type="scientific">Brassica oleracea var. oleracea</name>
    <dbReference type="NCBI Taxonomy" id="109376"/>
    <lineage>
        <taxon>Eukaryota</taxon>
        <taxon>Viridiplantae</taxon>
        <taxon>Streptophyta</taxon>
        <taxon>Embryophyta</taxon>
        <taxon>Tracheophyta</taxon>
        <taxon>Spermatophyta</taxon>
        <taxon>Magnoliopsida</taxon>
        <taxon>eudicotyledons</taxon>
        <taxon>Gunneridae</taxon>
        <taxon>Pentapetalae</taxon>
        <taxon>rosids</taxon>
        <taxon>malvids</taxon>
        <taxon>Brassicales</taxon>
        <taxon>Brassicaceae</taxon>
        <taxon>Brassiceae</taxon>
        <taxon>Brassica</taxon>
    </lineage>
</organism>
<dbReference type="AlphaFoldDB" id="A0A0D3BG13"/>
<dbReference type="Proteomes" id="UP000032141">
    <property type="component" value="Chromosome C3"/>
</dbReference>
<dbReference type="EnsemblPlants" id="Bo3g109480.1">
    <property type="protein sequence ID" value="Bo3g109480.1"/>
    <property type="gene ID" value="Bo3g109480"/>
</dbReference>
<dbReference type="eggNOG" id="KOG0987">
    <property type="taxonomic scope" value="Eukaryota"/>
</dbReference>
<evidence type="ECO:0000313" key="2">
    <source>
        <dbReference type="Proteomes" id="UP000032141"/>
    </source>
</evidence>
<proteinExistence type="predicted"/>
<dbReference type="PANTHER" id="PTHR10492:SF90">
    <property type="entry name" value="ATP-DEPENDENT DNA HELICASE"/>
    <property type="match status" value="1"/>
</dbReference>
<reference evidence="1" key="2">
    <citation type="submission" date="2015-03" db="UniProtKB">
        <authorList>
            <consortium name="EnsemblPlants"/>
        </authorList>
    </citation>
    <scope>IDENTIFICATION</scope>
</reference>
<dbReference type="Gramene" id="Bo3g109480.1">
    <property type="protein sequence ID" value="Bo3g109480.1"/>
    <property type="gene ID" value="Bo3g109480"/>
</dbReference>
<accession>A0A0D3BG13</accession>
<name>A0A0D3BG13_BRAOL</name>
<reference evidence="1 2" key="1">
    <citation type="journal article" date="2014" name="Genome Biol.">
        <title>Transcriptome and methylome profiling reveals relics of genome dominance in the mesopolyploid Brassica oleracea.</title>
        <authorList>
            <person name="Parkin I.A."/>
            <person name="Koh C."/>
            <person name="Tang H."/>
            <person name="Robinson S.J."/>
            <person name="Kagale S."/>
            <person name="Clarke W.E."/>
            <person name="Town C.D."/>
            <person name="Nixon J."/>
            <person name="Krishnakumar V."/>
            <person name="Bidwell S.L."/>
            <person name="Denoeud F."/>
            <person name="Belcram H."/>
            <person name="Links M.G."/>
            <person name="Just J."/>
            <person name="Clarke C."/>
            <person name="Bender T."/>
            <person name="Huebert T."/>
            <person name="Mason A.S."/>
            <person name="Pires J.C."/>
            <person name="Barker G."/>
            <person name="Moore J."/>
            <person name="Walley P.G."/>
            <person name="Manoli S."/>
            <person name="Batley J."/>
            <person name="Edwards D."/>
            <person name="Nelson M.N."/>
            <person name="Wang X."/>
            <person name="Paterson A.H."/>
            <person name="King G."/>
            <person name="Bancroft I."/>
            <person name="Chalhoub B."/>
            <person name="Sharpe A.G."/>
        </authorList>
    </citation>
    <scope>NUCLEOTIDE SEQUENCE</scope>
    <source>
        <strain evidence="1 2">cv. TO1000</strain>
    </source>
</reference>